<organism evidence="2 3">
    <name type="scientific">Pelagomonas calceolata</name>
    <dbReference type="NCBI Taxonomy" id="35677"/>
    <lineage>
        <taxon>Eukaryota</taxon>
        <taxon>Sar</taxon>
        <taxon>Stramenopiles</taxon>
        <taxon>Ochrophyta</taxon>
        <taxon>Pelagophyceae</taxon>
        <taxon>Pelagomonadales</taxon>
        <taxon>Pelagomonadaceae</taxon>
        <taxon>Pelagomonas</taxon>
    </lineage>
</organism>
<dbReference type="AlphaFoldDB" id="A0A8J2S5W2"/>
<protein>
    <submittedName>
        <fullName evidence="2">Uncharacterized protein</fullName>
    </submittedName>
</protein>
<feature type="region of interest" description="Disordered" evidence="1">
    <location>
        <begin position="1"/>
        <end position="34"/>
    </location>
</feature>
<accession>A0A8J2S5W2</accession>
<evidence type="ECO:0000313" key="3">
    <source>
        <dbReference type="Proteomes" id="UP000789595"/>
    </source>
</evidence>
<feature type="compositionally biased region" description="Basic residues" evidence="1">
    <location>
        <begin position="8"/>
        <end position="34"/>
    </location>
</feature>
<feature type="non-terminal residue" evidence="2">
    <location>
        <position position="1"/>
    </location>
</feature>
<comment type="caution">
    <text evidence="2">The sequence shown here is derived from an EMBL/GenBank/DDBJ whole genome shotgun (WGS) entry which is preliminary data.</text>
</comment>
<evidence type="ECO:0000256" key="1">
    <source>
        <dbReference type="SAM" id="MobiDB-lite"/>
    </source>
</evidence>
<proteinExistence type="predicted"/>
<dbReference type="EMBL" id="CAKKNE010000001">
    <property type="protein sequence ID" value="CAH0364295.1"/>
    <property type="molecule type" value="Genomic_DNA"/>
</dbReference>
<gene>
    <name evidence="2" type="ORF">PECAL_1P06500</name>
</gene>
<feature type="region of interest" description="Disordered" evidence="1">
    <location>
        <begin position="201"/>
        <end position="234"/>
    </location>
</feature>
<evidence type="ECO:0000313" key="2">
    <source>
        <dbReference type="EMBL" id="CAH0364295.1"/>
    </source>
</evidence>
<name>A0A8J2S5W2_9STRA</name>
<keyword evidence="3" id="KW-1185">Reference proteome</keyword>
<reference evidence="2" key="1">
    <citation type="submission" date="2021-11" db="EMBL/GenBank/DDBJ databases">
        <authorList>
            <consortium name="Genoscope - CEA"/>
            <person name="William W."/>
        </authorList>
    </citation>
    <scope>NUCLEOTIDE SEQUENCE</scope>
</reference>
<feature type="compositionally biased region" description="Low complexity" evidence="1">
    <location>
        <begin position="224"/>
        <end position="234"/>
    </location>
</feature>
<dbReference type="Proteomes" id="UP000789595">
    <property type="component" value="Unassembled WGS sequence"/>
</dbReference>
<sequence>GPGERKREAQKHRSASLPLRRRPPRRRRGRGRRRLLRGRRAVRDLGLRAGRGPRRSGGLQLGLRLGQLLLEARGLGARRRERRLHINRLRRGRLGGGGALLRRRELRFQRRDVALELRHGGGVLGRDALRLGDGVAQRGPQLARRQAHLAQLLQQDPLVALKFQSVALERAHLLCEGCGPPPKWPDAMRRCGCERAKHDGAHASHGAFRDASCAPAGNRGRVGSSQSQLQLEES</sequence>